<feature type="region of interest" description="Disordered" evidence="19">
    <location>
        <begin position="275"/>
        <end position="318"/>
    </location>
</feature>
<evidence type="ECO:0000256" key="17">
    <source>
        <dbReference type="ARBA" id="ARBA00047899"/>
    </source>
</evidence>
<feature type="compositionally biased region" description="Basic and acidic residues" evidence="19">
    <location>
        <begin position="301"/>
        <end position="314"/>
    </location>
</feature>
<feature type="chain" id="PRO_5032490729" description="non-specific serine/threonine protein kinase" evidence="20">
    <location>
        <begin position="25"/>
        <end position="713"/>
    </location>
</feature>
<evidence type="ECO:0000256" key="18">
    <source>
        <dbReference type="ARBA" id="ARBA00048679"/>
    </source>
</evidence>
<comment type="catalytic activity">
    <reaction evidence="18">
        <text>L-seryl-[protein] + ATP = O-phospho-L-seryl-[protein] + ADP + H(+)</text>
        <dbReference type="Rhea" id="RHEA:17989"/>
        <dbReference type="Rhea" id="RHEA-COMP:9863"/>
        <dbReference type="Rhea" id="RHEA-COMP:11604"/>
        <dbReference type="ChEBI" id="CHEBI:15378"/>
        <dbReference type="ChEBI" id="CHEBI:29999"/>
        <dbReference type="ChEBI" id="CHEBI:30616"/>
        <dbReference type="ChEBI" id="CHEBI:83421"/>
        <dbReference type="ChEBI" id="CHEBI:456216"/>
        <dbReference type="EC" id="2.7.11.1"/>
    </reaction>
</comment>
<evidence type="ECO:0000256" key="12">
    <source>
        <dbReference type="ARBA" id="ARBA00022989"/>
    </source>
</evidence>
<dbReference type="FunFam" id="1.20.1440.180:FF:000002">
    <property type="entry name" value="Serine/threonine-protein kinase/endoribonuclease IRE1"/>
    <property type="match status" value="1"/>
</dbReference>
<protein>
    <recommendedName>
        <fullName evidence="2">non-specific serine/threonine protein kinase</fullName>
        <ecNumber evidence="2">2.7.11.1</ecNumber>
    </recommendedName>
</protein>
<dbReference type="CDD" id="cd10422">
    <property type="entry name" value="RNase_Ire1"/>
    <property type="match status" value="1"/>
</dbReference>
<evidence type="ECO:0000256" key="3">
    <source>
        <dbReference type="ARBA" id="ARBA00022527"/>
    </source>
</evidence>
<dbReference type="FunFam" id="1.10.510.10:FF:000463">
    <property type="entry name" value="Serine/threonine-protein kinase/endoribonuclease IRE1a"/>
    <property type="match status" value="1"/>
</dbReference>
<evidence type="ECO:0000313" key="24">
    <source>
        <dbReference type="Proteomes" id="UP000636800"/>
    </source>
</evidence>
<evidence type="ECO:0000256" key="1">
    <source>
        <dbReference type="ARBA" id="ARBA00004115"/>
    </source>
</evidence>
<dbReference type="PROSITE" id="PS50011">
    <property type="entry name" value="PROTEIN_KINASE_DOM"/>
    <property type="match status" value="1"/>
</dbReference>
<dbReference type="GO" id="GO:0006397">
    <property type="term" value="P:mRNA processing"/>
    <property type="evidence" value="ECO:0007669"/>
    <property type="project" value="InterPro"/>
</dbReference>
<dbReference type="Gene3D" id="1.10.510.10">
    <property type="entry name" value="Transferase(Phosphotransferase) domain 1"/>
    <property type="match status" value="1"/>
</dbReference>
<organism evidence="23 24">
    <name type="scientific">Vanilla planifolia</name>
    <name type="common">Vanilla</name>
    <dbReference type="NCBI Taxonomy" id="51239"/>
    <lineage>
        <taxon>Eukaryota</taxon>
        <taxon>Viridiplantae</taxon>
        <taxon>Streptophyta</taxon>
        <taxon>Embryophyta</taxon>
        <taxon>Tracheophyta</taxon>
        <taxon>Spermatophyta</taxon>
        <taxon>Magnoliopsida</taxon>
        <taxon>Liliopsida</taxon>
        <taxon>Asparagales</taxon>
        <taxon>Orchidaceae</taxon>
        <taxon>Vanilloideae</taxon>
        <taxon>Vanilleae</taxon>
        <taxon>Vanilla</taxon>
    </lineage>
</organism>
<keyword evidence="5" id="KW-0812">Transmembrane</keyword>
<evidence type="ECO:0000256" key="5">
    <source>
        <dbReference type="ARBA" id="ARBA00022692"/>
    </source>
</evidence>
<dbReference type="AlphaFoldDB" id="A0A835PRP7"/>
<evidence type="ECO:0000256" key="4">
    <source>
        <dbReference type="ARBA" id="ARBA00022679"/>
    </source>
</evidence>
<keyword evidence="7" id="KW-0547">Nucleotide-binding</keyword>
<feature type="compositionally biased region" description="Basic residues" evidence="19">
    <location>
        <begin position="282"/>
        <end position="291"/>
    </location>
</feature>
<dbReference type="InterPro" id="IPR008271">
    <property type="entry name" value="Ser/Thr_kinase_AS"/>
</dbReference>
<dbReference type="Gene3D" id="1.20.1440.180">
    <property type="entry name" value="KEN domain"/>
    <property type="match status" value="1"/>
</dbReference>
<keyword evidence="10" id="KW-0256">Endoplasmic reticulum</keyword>
<evidence type="ECO:0000259" key="21">
    <source>
        <dbReference type="PROSITE" id="PS50011"/>
    </source>
</evidence>
<dbReference type="InterPro" id="IPR038357">
    <property type="entry name" value="KEN_sf"/>
</dbReference>
<comment type="caution">
    <text evidence="23">The sequence shown here is derived from an EMBL/GenBank/DDBJ whole genome shotgun (WGS) entry which is preliminary data.</text>
</comment>
<dbReference type="SUPFAM" id="SSF56112">
    <property type="entry name" value="Protein kinase-like (PK-like)"/>
    <property type="match status" value="1"/>
</dbReference>
<evidence type="ECO:0000256" key="7">
    <source>
        <dbReference type="ARBA" id="ARBA00022741"/>
    </source>
</evidence>
<dbReference type="PANTHER" id="PTHR13954">
    <property type="entry name" value="IRE1-RELATED"/>
    <property type="match status" value="1"/>
</dbReference>
<dbReference type="PANTHER" id="PTHR13954:SF6">
    <property type="entry name" value="NON-SPECIFIC SERINE_THREONINE PROTEIN KINASE"/>
    <property type="match status" value="1"/>
</dbReference>
<keyword evidence="3" id="KW-0723">Serine/threonine-protein kinase</keyword>
<dbReference type="GO" id="GO:0016787">
    <property type="term" value="F:hydrolase activity"/>
    <property type="evidence" value="ECO:0007669"/>
    <property type="project" value="UniProtKB-KW"/>
</dbReference>
<keyword evidence="13" id="KW-0805">Transcription regulation</keyword>
<keyword evidence="8" id="KW-0418">Kinase</keyword>
<evidence type="ECO:0000256" key="11">
    <source>
        <dbReference type="ARBA" id="ARBA00022840"/>
    </source>
</evidence>
<evidence type="ECO:0000256" key="6">
    <source>
        <dbReference type="ARBA" id="ARBA00022729"/>
    </source>
</evidence>
<dbReference type="InterPro" id="IPR000719">
    <property type="entry name" value="Prot_kinase_dom"/>
</dbReference>
<dbReference type="SMART" id="SM00220">
    <property type="entry name" value="S_TKc"/>
    <property type="match status" value="1"/>
</dbReference>
<keyword evidence="24" id="KW-1185">Reference proteome</keyword>
<dbReference type="InterPro" id="IPR045133">
    <property type="entry name" value="IRE1/2-like"/>
</dbReference>
<evidence type="ECO:0000256" key="9">
    <source>
        <dbReference type="ARBA" id="ARBA00022801"/>
    </source>
</evidence>
<dbReference type="GO" id="GO:0004674">
    <property type="term" value="F:protein serine/threonine kinase activity"/>
    <property type="evidence" value="ECO:0007669"/>
    <property type="project" value="UniProtKB-KW"/>
</dbReference>
<dbReference type="Proteomes" id="UP000636800">
    <property type="component" value="Chromosome 12"/>
</dbReference>
<evidence type="ECO:0000256" key="2">
    <source>
        <dbReference type="ARBA" id="ARBA00012513"/>
    </source>
</evidence>
<dbReference type="Pfam" id="PF00069">
    <property type="entry name" value="Pkinase"/>
    <property type="match status" value="1"/>
</dbReference>
<dbReference type="PROSITE" id="PS00108">
    <property type="entry name" value="PROTEIN_KINASE_ST"/>
    <property type="match status" value="1"/>
</dbReference>
<evidence type="ECO:0000256" key="16">
    <source>
        <dbReference type="ARBA" id="ARBA00023268"/>
    </source>
</evidence>
<evidence type="ECO:0000313" key="23">
    <source>
        <dbReference type="EMBL" id="KAG0457380.1"/>
    </source>
</evidence>
<name>A0A835PRP7_VANPL</name>
<dbReference type="GO" id="GO:0005524">
    <property type="term" value="F:ATP binding"/>
    <property type="evidence" value="ECO:0007669"/>
    <property type="project" value="UniProtKB-KW"/>
</dbReference>
<evidence type="ECO:0000256" key="10">
    <source>
        <dbReference type="ARBA" id="ARBA00022824"/>
    </source>
</evidence>
<proteinExistence type="predicted"/>
<dbReference type="PROSITE" id="PS51392">
    <property type="entry name" value="KEN"/>
    <property type="match status" value="1"/>
</dbReference>
<sequence length="713" mass="79837">MESSSCRVVPSLLLLWVFLNSVSADSSPAVITTPDVKQFLSNQLVVHDQSALPVLYEPSGLGPTATEGAGSGELAWQGGFNDWPLKAQDLSSAHVSSICSSVNEPGQFLLASLDGTVSSIDCKSGMKMWALETGSELSYSEWAISEVDSGCFLYSGEDWYLYEYCMDKGFSKLNSTIEEYVHNTPKIRGPEVTIGSKVTTMFFLDADSVLGKPLWNMMDSRISATRVNHGLPDKLGDDVKMWPMHQEELPVYFPRKATHSRNPMYVHQEPAFCPGQKFSTSPKKKRARKAANTRTGSSTSSHDKIISSEKRDAEAEGNYPSIDPKLVNLLSMGNFTGEGRLVGKLFVSNKEIGRGSNERCMSSLSDLIQLCTSCPTTLTVNDGVASDFFNENIVIFPHMKDIDRGYKLWTSDGLPTSQLLKLMRDVVSGVAHLHELGIIHRDLKPQNVLISDGRILAAKVSDMGISKRLLDDMSSISHHSTGYGSSGWQAPEQLQSGSQTRAIDLFSLGCILFFCITKGEHPFGKQYERDANIMNNRVDLFLIDHIPEAIDLLSKLLNPEPKMRPNAIDVLHHPFFWSSEMRLTFLRDTSDRIELESRENESELLKALESAVPVAFGGKWGDKLDPAFVNDMGRYRKYNYDSMRDLLRLIRNKLNHYRELPNELKETLGPVPQGFDRYFSTRFPRLLIEVYKVISIHCKEEDSFSKYFNCPPI</sequence>
<keyword evidence="14" id="KW-0472">Membrane</keyword>
<keyword evidence="9" id="KW-0378">Hydrolase</keyword>
<evidence type="ECO:0000256" key="14">
    <source>
        <dbReference type="ARBA" id="ARBA00023136"/>
    </source>
</evidence>
<dbReference type="Pfam" id="PF06479">
    <property type="entry name" value="Ribonuc_2-5A"/>
    <property type="match status" value="1"/>
</dbReference>
<keyword evidence="16" id="KW-0511">Multifunctional enzyme</keyword>
<evidence type="ECO:0000256" key="15">
    <source>
        <dbReference type="ARBA" id="ARBA00023163"/>
    </source>
</evidence>
<dbReference type="GO" id="GO:0051082">
    <property type="term" value="F:unfolded protein binding"/>
    <property type="evidence" value="ECO:0007669"/>
    <property type="project" value="TreeGrafter"/>
</dbReference>
<evidence type="ECO:0000256" key="8">
    <source>
        <dbReference type="ARBA" id="ARBA00022777"/>
    </source>
</evidence>
<dbReference type="EC" id="2.7.11.1" evidence="2"/>
<dbReference type="EMBL" id="JADCNL010000012">
    <property type="protein sequence ID" value="KAG0457380.1"/>
    <property type="molecule type" value="Genomic_DNA"/>
</dbReference>
<evidence type="ECO:0000259" key="22">
    <source>
        <dbReference type="PROSITE" id="PS51392"/>
    </source>
</evidence>
<dbReference type="InterPro" id="IPR010513">
    <property type="entry name" value="KEN_dom"/>
</dbReference>
<keyword evidence="15" id="KW-0804">Transcription</keyword>
<dbReference type="GO" id="GO:1990604">
    <property type="term" value="C:IRE1-TRAF2-ASK1 complex"/>
    <property type="evidence" value="ECO:0007669"/>
    <property type="project" value="TreeGrafter"/>
</dbReference>
<dbReference type="SMART" id="SM00580">
    <property type="entry name" value="PUG"/>
    <property type="match status" value="1"/>
</dbReference>
<gene>
    <name evidence="23" type="ORF">HPP92_022537</name>
</gene>
<feature type="domain" description="Protein kinase" evidence="21">
    <location>
        <begin position="324"/>
        <end position="576"/>
    </location>
</feature>
<feature type="signal peptide" evidence="20">
    <location>
        <begin position="1"/>
        <end position="24"/>
    </location>
</feature>
<evidence type="ECO:0000256" key="19">
    <source>
        <dbReference type="SAM" id="MobiDB-lite"/>
    </source>
</evidence>
<accession>A0A835PRP7</accession>
<keyword evidence="6 20" id="KW-0732">Signal</keyword>
<dbReference type="GO" id="GO:0036498">
    <property type="term" value="P:IRE1-mediated unfolded protein response"/>
    <property type="evidence" value="ECO:0007669"/>
    <property type="project" value="TreeGrafter"/>
</dbReference>
<comment type="subcellular location">
    <subcellularLocation>
        <location evidence="1">Endoplasmic reticulum membrane</location>
        <topology evidence="1">Single-pass type I membrane protein</topology>
    </subcellularLocation>
</comment>
<reference evidence="23 24" key="1">
    <citation type="journal article" date="2020" name="Nat. Food">
        <title>A phased Vanilla planifolia genome enables genetic improvement of flavour and production.</title>
        <authorList>
            <person name="Hasing T."/>
            <person name="Tang H."/>
            <person name="Brym M."/>
            <person name="Khazi F."/>
            <person name="Huang T."/>
            <person name="Chambers A.H."/>
        </authorList>
    </citation>
    <scope>NUCLEOTIDE SEQUENCE [LARGE SCALE GENOMIC DNA]</scope>
    <source>
        <tissue evidence="23">Leaf</tissue>
    </source>
</reference>
<evidence type="ECO:0000256" key="13">
    <source>
        <dbReference type="ARBA" id="ARBA00023015"/>
    </source>
</evidence>
<dbReference type="OrthoDB" id="8068875at2759"/>
<keyword evidence="11" id="KW-0067">ATP-binding</keyword>
<keyword evidence="12" id="KW-1133">Transmembrane helix</keyword>
<dbReference type="InterPro" id="IPR011009">
    <property type="entry name" value="Kinase-like_dom_sf"/>
</dbReference>
<feature type="domain" description="KEN" evidence="22">
    <location>
        <begin position="579"/>
        <end position="710"/>
    </location>
</feature>
<evidence type="ECO:0000256" key="20">
    <source>
        <dbReference type="SAM" id="SignalP"/>
    </source>
</evidence>
<keyword evidence="4" id="KW-0808">Transferase</keyword>
<comment type="catalytic activity">
    <reaction evidence="17">
        <text>L-threonyl-[protein] + ATP = O-phospho-L-threonyl-[protein] + ADP + H(+)</text>
        <dbReference type="Rhea" id="RHEA:46608"/>
        <dbReference type="Rhea" id="RHEA-COMP:11060"/>
        <dbReference type="Rhea" id="RHEA-COMP:11605"/>
        <dbReference type="ChEBI" id="CHEBI:15378"/>
        <dbReference type="ChEBI" id="CHEBI:30013"/>
        <dbReference type="ChEBI" id="CHEBI:30616"/>
        <dbReference type="ChEBI" id="CHEBI:61977"/>
        <dbReference type="ChEBI" id="CHEBI:456216"/>
        <dbReference type="EC" id="2.7.11.1"/>
    </reaction>
</comment>
<dbReference type="GO" id="GO:0004521">
    <property type="term" value="F:RNA endonuclease activity"/>
    <property type="evidence" value="ECO:0007669"/>
    <property type="project" value="InterPro"/>
</dbReference>